<dbReference type="GO" id="GO:0046872">
    <property type="term" value="F:metal ion binding"/>
    <property type="evidence" value="ECO:0007669"/>
    <property type="project" value="UniProtKB-KW"/>
</dbReference>
<accession>A0A6G1U4F2</accession>
<dbReference type="InterPro" id="IPR013785">
    <property type="entry name" value="Aldolase_TIM"/>
</dbReference>
<evidence type="ECO:0000313" key="8">
    <source>
        <dbReference type="EMBL" id="MQN82049.1"/>
    </source>
</evidence>
<proteinExistence type="predicted"/>
<keyword evidence="3" id="KW-0949">S-adenosyl-L-methionine</keyword>
<dbReference type="InterPro" id="IPR007197">
    <property type="entry name" value="rSAM"/>
</dbReference>
<dbReference type="UniPathway" id="UPA00782"/>
<dbReference type="EMBL" id="VZCB01000098">
    <property type="protein sequence ID" value="MQN82049.1"/>
    <property type="molecule type" value="Genomic_DNA"/>
</dbReference>
<keyword evidence="6" id="KW-0411">Iron-sulfur</keyword>
<gene>
    <name evidence="8" type="ORF">F7D73_14095</name>
</gene>
<evidence type="ECO:0000256" key="6">
    <source>
        <dbReference type="ARBA" id="ARBA00023014"/>
    </source>
</evidence>
<evidence type="ECO:0000256" key="3">
    <source>
        <dbReference type="ARBA" id="ARBA00022691"/>
    </source>
</evidence>
<dbReference type="SFLD" id="SFLDS00029">
    <property type="entry name" value="Radical_SAM"/>
    <property type="match status" value="1"/>
</dbReference>
<dbReference type="GO" id="GO:0051539">
    <property type="term" value="F:4 iron, 4 sulfur cluster binding"/>
    <property type="evidence" value="ECO:0007669"/>
    <property type="project" value="UniProtKB-KW"/>
</dbReference>
<sequence length="430" mass="50133">MSYKISQYTYILKLDEARTVLFNGYSKQFVVVSTRQLDKYLLVLKNGDDLNKFKNKSVTAILQDLLKANILVDSTVNEFERIKNNIQSYINRNEFHTMILPTYDCNYHCWYCIQKHQQTQMSSNVVKLVKKHILNYLADYNIPKYILYWFGGEPLLQKQIIYELSLDVYEYCHRNNIQFVGQVTTNGALLDIPTINMLQQVHIDNYQITLDGDKSLHDEIKHDNSPSSFELITGNISNLLQINEKASIILRVNYTPDSISHLAIVDDLEKNIPLRFRSRILVDLHKIWQVNEEDVSLEKLDLLQKKFVEKHFRLNTCGMFEPCYVEKRHFETIYYNGKVDICDNFAHGNARGVITNEGYVNWGQENVFPEIPSECMGCVYYPVCLGECPAIRLKNKQQGKTFVCNASVKEHIEFAIKDYCLRTINNKKLS</sequence>
<evidence type="ECO:0000313" key="9">
    <source>
        <dbReference type="Proteomes" id="UP000480425"/>
    </source>
</evidence>
<feature type="domain" description="Radical SAM core" evidence="7">
    <location>
        <begin position="100"/>
        <end position="220"/>
    </location>
</feature>
<dbReference type="Proteomes" id="UP000480425">
    <property type="component" value="Unassembled WGS sequence"/>
</dbReference>
<dbReference type="AlphaFoldDB" id="A0A6G1U4F2"/>
<comment type="cofactor">
    <cofactor evidence="1">
        <name>[4Fe-4S] cluster</name>
        <dbReference type="ChEBI" id="CHEBI:49883"/>
    </cofactor>
</comment>
<dbReference type="GO" id="GO:0003824">
    <property type="term" value="F:catalytic activity"/>
    <property type="evidence" value="ECO:0007669"/>
    <property type="project" value="InterPro"/>
</dbReference>
<reference evidence="8 9" key="1">
    <citation type="submission" date="2019-09" db="EMBL/GenBank/DDBJ databases">
        <title>Distinct polysaccharide growth profiles of human intestinal Prevotella copri isolates.</title>
        <authorList>
            <person name="Fehlner-Peach H."/>
            <person name="Magnabosco C."/>
            <person name="Raghavan V."/>
            <person name="Scher J.U."/>
            <person name="Tett A."/>
            <person name="Cox L.M."/>
            <person name="Gottsegen C."/>
            <person name="Watters A."/>
            <person name="Wiltshire- Gordon J.D."/>
            <person name="Segata N."/>
            <person name="Bonneau R."/>
            <person name="Littman D.R."/>
        </authorList>
    </citation>
    <scope>NUCLEOTIDE SEQUENCE [LARGE SCALE GENOMIC DNA]</scope>
    <source>
        <strain evidence="9">iA622</strain>
    </source>
</reference>
<dbReference type="SFLD" id="SFLDG01067">
    <property type="entry name" value="SPASM/twitch_domain_containing"/>
    <property type="match status" value="1"/>
</dbReference>
<organism evidence="8 9">
    <name type="scientific">Segatella copri</name>
    <dbReference type="NCBI Taxonomy" id="165179"/>
    <lineage>
        <taxon>Bacteria</taxon>
        <taxon>Pseudomonadati</taxon>
        <taxon>Bacteroidota</taxon>
        <taxon>Bacteroidia</taxon>
        <taxon>Bacteroidales</taxon>
        <taxon>Prevotellaceae</taxon>
        <taxon>Segatella</taxon>
    </lineage>
</organism>
<dbReference type="Gene3D" id="3.20.20.70">
    <property type="entry name" value="Aldolase class I"/>
    <property type="match status" value="1"/>
</dbReference>
<keyword evidence="4" id="KW-0479">Metal-binding</keyword>
<protein>
    <submittedName>
        <fullName evidence="8">4Fe-4S cluster-binding domain-containing protein</fullName>
    </submittedName>
</protein>
<dbReference type="PANTHER" id="PTHR43787:SF3">
    <property type="entry name" value="ARYLSULFATASE REGULATORY PROTEIN"/>
    <property type="match status" value="1"/>
</dbReference>
<dbReference type="PANTHER" id="PTHR43787">
    <property type="entry name" value="FEMO COFACTOR BIOSYNTHESIS PROTEIN NIFB-RELATED"/>
    <property type="match status" value="1"/>
</dbReference>
<evidence type="ECO:0000259" key="7">
    <source>
        <dbReference type="Pfam" id="PF04055"/>
    </source>
</evidence>
<evidence type="ECO:0000256" key="2">
    <source>
        <dbReference type="ARBA" id="ARBA00022485"/>
    </source>
</evidence>
<comment type="caution">
    <text evidence="8">The sequence shown here is derived from an EMBL/GenBank/DDBJ whole genome shotgun (WGS) entry which is preliminary data.</text>
</comment>
<dbReference type="InterPro" id="IPR058240">
    <property type="entry name" value="rSAM_sf"/>
</dbReference>
<dbReference type="Pfam" id="PF04055">
    <property type="entry name" value="Radical_SAM"/>
    <property type="match status" value="1"/>
</dbReference>
<dbReference type="RefSeq" id="WP_153125680.1">
    <property type="nucleotide sequence ID" value="NZ_CP152352.1"/>
</dbReference>
<dbReference type="CDD" id="cd01335">
    <property type="entry name" value="Radical_SAM"/>
    <property type="match status" value="1"/>
</dbReference>
<evidence type="ECO:0000256" key="1">
    <source>
        <dbReference type="ARBA" id="ARBA00001966"/>
    </source>
</evidence>
<dbReference type="OrthoDB" id="9808591at2"/>
<name>A0A6G1U4F2_9BACT</name>
<evidence type="ECO:0000256" key="5">
    <source>
        <dbReference type="ARBA" id="ARBA00023004"/>
    </source>
</evidence>
<keyword evidence="5" id="KW-0408">Iron</keyword>
<evidence type="ECO:0000256" key="4">
    <source>
        <dbReference type="ARBA" id="ARBA00022723"/>
    </source>
</evidence>
<dbReference type="SUPFAM" id="SSF102114">
    <property type="entry name" value="Radical SAM enzymes"/>
    <property type="match status" value="1"/>
</dbReference>
<keyword evidence="2" id="KW-0004">4Fe-4S</keyword>